<evidence type="ECO:0000256" key="5">
    <source>
        <dbReference type="ARBA" id="ARBA00023136"/>
    </source>
</evidence>
<dbReference type="Pfam" id="PF01217">
    <property type="entry name" value="Clat_adaptor_s"/>
    <property type="match status" value="1"/>
</dbReference>
<dbReference type="CDD" id="cd14838">
    <property type="entry name" value="AP4_Mu_N"/>
    <property type="match status" value="1"/>
</dbReference>
<feature type="domain" description="AP complex mu/sigma subunit" evidence="7">
    <location>
        <begin position="1"/>
        <end position="130"/>
    </location>
</feature>
<dbReference type="FunFam" id="3.30.450.60:FF:000002">
    <property type="entry name" value="AP-2 complex subunit mu, putative"/>
    <property type="match status" value="1"/>
</dbReference>
<dbReference type="GO" id="GO:0030131">
    <property type="term" value="C:clathrin adaptor complex"/>
    <property type="evidence" value="ECO:0007669"/>
    <property type="project" value="InterPro"/>
</dbReference>
<reference evidence="8 9" key="1">
    <citation type="journal article" date="2012" name="Genome Biol.">
        <title>Sequencing three crocodilian genomes to illuminate the evolution of archosaurs and amniotes.</title>
        <authorList>
            <person name="St John J.A."/>
            <person name="Braun E.L."/>
            <person name="Isberg S.R."/>
            <person name="Miles L.G."/>
            <person name="Chong A.Y."/>
            <person name="Gongora J."/>
            <person name="Dalzell P."/>
            <person name="Moran C."/>
            <person name="Bed'hom B."/>
            <person name="Abzhanov A."/>
            <person name="Burgess S.C."/>
            <person name="Cooksey A.M."/>
            <person name="Castoe T.A."/>
            <person name="Crawford N.G."/>
            <person name="Densmore L.D."/>
            <person name="Drew J.C."/>
            <person name="Edwards S.V."/>
            <person name="Faircloth B.C."/>
            <person name="Fujita M.K."/>
            <person name="Greenwold M.J."/>
            <person name="Hoffmann F.G."/>
            <person name="Howard J.M."/>
            <person name="Iguchi T."/>
            <person name="Janes D.E."/>
            <person name="Khan S.Y."/>
            <person name="Kohno S."/>
            <person name="de Koning A.J."/>
            <person name="Lance S.L."/>
            <person name="McCarthy F.M."/>
            <person name="McCormack J.E."/>
            <person name="Merchant M.E."/>
            <person name="Peterson D.G."/>
            <person name="Pollock D.D."/>
            <person name="Pourmand N."/>
            <person name="Raney B.J."/>
            <person name="Roessler K.A."/>
            <person name="Sanford J.R."/>
            <person name="Sawyer R.H."/>
            <person name="Schmidt C.J."/>
            <person name="Triplett E.W."/>
            <person name="Tuberville T.D."/>
            <person name="Venegas-Anaya M."/>
            <person name="Howard J.T."/>
            <person name="Jarvis E.D."/>
            <person name="Guillette L.J.Jr."/>
            <person name="Glenn T.C."/>
            <person name="Green R.E."/>
            <person name="Ray D.A."/>
        </authorList>
    </citation>
    <scope>NUCLEOTIDE SEQUENCE [LARGE SCALE GENOMIC DNA]</scope>
    <source>
        <strain evidence="8">KSC_2009_1</strain>
    </source>
</reference>
<dbReference type="STRING" id="8496.A0A151PH03"/>
<gene>
    <name evidence="8" type="ORF">Y1Q_0017382</name>
</gene>
<name>A0A151PH03_ALLMI</name>
<keyword evidence="5" id="KW-0472">Membrane</keyword>
<keyword evidence="3" id="KW-0813">Transport</keyword>
<dbReference type="Gene3D" id="3.30.450.60">
    <property type="match status" value="1"/>
</dbReference>
<dbReference type="Proteomes" id="UP000050525">
    <property type="component" value="Unassembled WGS sequence"/>
</dbReference>
<dbReference type="AlphaFoldDB" id="A0A151PH03"/>
<evidence type="ECO:0000256" key="4">
    <source>
        <dbReference type="ARBA" id="ARBA00022927"/>
    </source>
</evidence>
<dbReference type="GO" id="GO:0005905">
    <property type="term" value="C:clathrin-coated pit"/>
    <property type="evidence" value="ECO:0007669"/>
    <property type="project" value="UniProtKB-KW"/>
</dbReference>
<comment type="caution">
    <text evidence="8">The sequence shown here is derived from an EMBL/GenBank/DDBJ whole genome shotgun (WGS) entry which is preliminary data.</text>
</comment>
<organism evidence="8 9">
    <name type="scientific">Alligator mississippiensis</name>
    <name type="common">American alligator</name>
    <dbReference type="NCBI Taxonomy" id="8496"/>
    <lineage>
        <taxon>Eukaryota</taxon>
        <taxon>Metazoa</taxon>
        <taxon>Chordata</taxon>
        <taxon>Craniata</taxon>
        <taxon>Vertebrata</taxon>
        <taxon>Euteleostomi</taxon>
        <taxon>Archelosauria</taxon>
        <taxon>Archosauria</taxon>
        <taxon>Crocodylia</taxon>
        <taxon>Alligatoridae</taxon>
        <taxon>Alligatorinae</taxon>
        <taxon>Alligator</taxon>
    </lineage>
</organism>
<keyword evidence="6" id="KW-0168">Coated pit</keyword>
<dbReference type="EMBL" id="AKHW03000196">
    <property type="protein sequence ID" value="KYO48407.1"/>
    <property type="molecule type" value="Genomic_DNA"/>
</dbReference>
<evidence type="ECO:0000259" key="7">
    <source>
        <dbReference type="Pfam" id="PF01217"/>
    </source>
</evidence>
<dbReference type="PANTHER" id="PTHR10529">
    <property type="entry name" value="AP COMPLEX SUBUNIT MU"/>
    <property type="match status" value="1"/>
</dbReference>
<accession>A0A151PH03</accession>
<proteinExistence type="inferred from homology"/>
<protein>
    <recommendedName>
        <fullName evidence="7">AP complex mu/sigma subunit domain-containing protein</fullName>
    </recommendedName>
</protein>
<dbReference type="InterPro" id="IPR001392">
    <property type="entry name" value="Clathrin_mu"/>
</dbReference>
<dbReference type="PRINTS" id="PR00314">
    <property type="entry name" value="CLATHRINADPT"/>
</dbReference>
<dbReference type="GO" id="GO:0016192">
    <property type="term" value="P:vesicle-mediated transport"/>
    <property type="evidence" value="ECO:0007669"/>
    <property type="project" value="InterPro"/>
</dbReference>
<evidence type="ECO:0000313" key="9">
    <source>
        <dbReference type="Proteomes" id="UP000050525"/>
    </source>
</evidence>
<dbReference type="InterPro" id="IPR011012">
    <property type="entry name" value="Longin-like_dom_sf"/>
</dbReference>
<dbReference type="InterPro" id="IPR050431">
    <property type="entry name" value="Adaptor_comp_med_subunit"/>
</dbReference>
<keyword evidence="4" id="KW-0653">Protein transport</keyword>
<dbReference type="GO" id="GO:0006886">
    <property type="term" value="P:intracellular protein transport"/>
    <property type="evidence" value="ECO:0007669"/>
    <property type="project" value="InterPro"/>
</dbReference>
<evidence type="ECO:0000256" key="6">
    <source>
        <dbReference type="ARBA" id="ARBA00023176"/>
    </source>
</evidence>
<evidence type="ECO:0000313" key="8">
    <source>
        <dbReference type="EMBL" id="KYO48407.1"/>
    </source>
</evidence>
<evidence type="ECO:0000256" key="3">
    <source>
        <dbReference type="ARBA" id="ARBA00022448"/>
    </source>
</evidence>
<keyword evidence="9" id="KW-1185">Reference proteome</keyword>
<evidence type="ECO:0000256" key="1">
    <source>
        <dbReference type="ARBA" id="ARBA00004277"/>
    </source>
</evidence>
<dbReference type="InterPro" id="IPR022775">
    <property type="entry name" value="AP_mu_sigma_su"/>
</dbReference>
<comment type="subcellular location">
    <subcellularLocation>
        <location evidence="1">Membrane</location>
        <location evidence="1">Coated pit</location>
        <topology evidence="1">Peripheral membrane protein</topology>
        <orientation evidence="1">Cytoplasmic side</orientation>
    </subcellularLocation>
</comment>
<comment type="similarity">
    <text evidence="2">Belongs to the adaptor complexes medium subunit family.</text>
</comment>
<evidence type="ECO:0000256" key="2">
    <source>
        <dbReference type="ARBA" id="ARBA00005324"/>
    </source>
</evidence>
<dbReference type="SUPFAM" id="SSF64356">
    <property type="entry name" value="SNARE-like"/>
    <property type="match status" value="1"/>
</dbReference>
<sequence length="178" mass="19511">MLSQIFILSSKGDRLVHKDFRGESEEGGTDLADTFYRKITALPGDQAPVFMAHEGLHFVHVRHASLYFVATTTAQASPFALVEFLNRLAALIRDYCGPLSEKSISLNFALIYELLEEMVDYGYIQTTAPDVLRNLIQSEPVVSKPFSLLDLGSIGLVSTALGQAAALGARPAQWVRVP</sequence>